<dbReference type="AlphaFoldDB" id="A0A1A8T8B9"/>
<protein>
    <submittedName>
        <fullName evidence="2">Metal-dependent hydrolase</fullName>
    </submittedName>
</protein>
<dbReference type="OrthoDB" id="9805728at2"/>
<organism evidence="2 3">
    <name type="scientific">Marinomonas spartinae</name>
    <dbReference type="NCBI Taxonomy" id="1792290"/>
    <lineage>
        <taxon>Bacteria</taxon>
        <taxon>Pseudomonadati</taxon>
        <taxon>Pseudomonadota</taxon>
        <taxon>Gammaproteobacteria</taxon>
        <taxon>Oceanospirillales</taxon>
        <taxon>Oceanospirillaceae</taxon>
        <taxon>Marinomonas</taxon>
    </lineage>
</organism>
<evidence type="ECO:0000259" key="1">
    <source>
        <dbReference type="Pfam" id="PF12706"/>
    </source>
</evidence>
<dbReference type="Proteomes" id="UP000092544">
    <property type="component" value="Unassembled WGS sequence"/>
</dbReference>
<accession>A0A1A8T8B9</accession>
<name>A0A1A8T8B9_9GAMM</name>
<dbReference type="InterPro" id="IPR024884">
    <property type="entry name" value="NAPE-PLD"/>
</dbReference>
<dbReference type="InterPro" id="IPR001279">
    <property type="entry name" value="Metallo-B-lactamas"/>
</dbReference>
<dbReference type="GO" id="GO:0005737">
    <property type="term" value="C:cytoplasm"/>
    <property type="evidence" value="ECO:0007669"/>
    <property type="project" value="TreeGrafter"/>
</dbReference>
<dbReference type="SUPFAM" id="SSF56281">
    <property type="entry name" value="Metallo-hydrolase/oxidoreductase"/>
    <property type="match status" value="1"/>
</dbReference>
<keyword evidence="2" id="KW-0378">Hydrolase</keyword>
<dbReference type="STRING" id="1792290.MSP8886_00942"/>
<sequence length="375" mass="42477">MLLLKLLFSLLILLAILVYVVNMTLVAKVKLQNANTAAPYQQGRFRNHAPSTPRSLLDAARLWIRFFTEKKVDTKPDIKIPVRPLRQQHLTSLSDNTIHIVKLGHSSILLKVYGEYWLLDPVFSERASPFQFIGPERFHTPPLSLAELPKLDKVLISHNHYDHLDKASIKLLAGKTEQFFVPIGVDGDLEKWGVPTSKIKTFDWWQEEPTSQGMIAFTPCQHFSGRGIGDSNSTLWGSWVIKTPQHNLYFSGDSGYFSGFKEIGETYGPFDLTMIETGAYDKDWATIHMKPEESVQAHIDLKGKVMMPIHNGTFDLAFHTWHDPFDRVVAAAKQQDVDLTTPEFGQIFSINDPAKLQIWWTATINDKGETSVTST</sequence>
<gene>
    <name evidence="2" type="ORF">MSP8886_00942</name>
</gene>
<dbReference type="EMBL" id="FLOB01000002">
    <property type="protein sequence ID" value="SBS27750.1"/>
    <property type="molecule type" value="Genomic_DNA"/>
</dbReference>
<dbReference type="RefSeq" id="WP_067013271.1">
    <property type="nucleotide sequence ID" value="NZ_FLOB01000002.1"/>
</dbReference>
<proteinExistence type="predicted"/>
<dbReference type="InterPro" id="IPR036866">
    <property type="entry name" value="RibonucZ/Hydroxyglut_hydro"/>
</dbReference>
<dbReference type="Pfam" id="PF12706">
    <property type="entry name" value="Lactamase_B_2"/>
    <property type="match status" value="1"/>
</dbReference>
<feature type="domain" description="Metallo-beta-lactamase" evidence="1">
    <location>
        <begin position="118"/>
        <end position="310"/>
    </location>
</feature>
<dbReference type="PIRSF" id="PIRSF038896">
    <property type="entry name" value="NAPE-PLD"/>
    <property type="match status" value="1"/>
</dbReference>
<dbReference type="Gene3D" id="3.60.15.10">
    <property type="entry name" value="Ribonuclease Z/Hydroxyacylglutathione hydrolase-like"/>
    <property type="match status" value="1"/>
</dbReference>
<keyword evidence="3" id="KW-1185">Reference proteome</keyword>
<reference evidence="2 3" key="1">
    <citation type="submission" date="2016-06" db="EMBL/GenBank/DDBJ databases">
        <authorList>
            <person name="Kjaerup R.B."/>
            <person name="Dalgaard T.S."/>
            <person name="Juul-Madsen H.R."/>
        </authorList>
    </citation>
    <scope>NUCLEOTIDE SEQUENCE [LARGE SCALE GENOMIC DNA]</scope>
    <source>
        <strain evidence="2 3">CECT 8886</strain>
    </source>
</reference>
<evidence type="ECO:0000313" key="3">
    <source>
        <dbReference type="Proteomes" id="UP000092544"/>
    </source>
</evidence>
<dbReference type="GO" id="GO:0008270">
    <property type="term" value="F:zinc ion binding"/>
    <property type="evidence" value="ECO:0007669"/>
    <property type="project" value="InterPro"/>
</dbReference>
<dbReference type="GO" id="GO:0070290">
    <property type="term" value="F:N-acylphosphatidylethanolamine-specific phospholipase D activity"/>
    <property type="evidence" value="ECO:0007669"/>
    <property type="project" value="InterPro"/>
</dbReference>
<dbReference type="PANTHER" id="PTHR15032:SF4">
    <property type="entry name" value="N-ACYL-PHOSPHATIDYLETHANOLAMINE-HYDROLYZING PHOSPHOLIPASE D"/>
    <property type="match status" value="1"/>
</dbReference>
<evidence type="ECO:0000313" key="2">
    <source>
        <dbReference type="EMBL" id="SBS27750.1"/>
    </source>
</evidence>
<dbReference type="PANTHER" id="PTHR15032">
    <property type="entry name" value="N-ACYL-PHOSPHATIDYLETHANOLAMINE-HYDROLYZING PHOSPHOLIPASE D"/>
    <property type="match status" value="1"/>
</dbReference>